<organism evidence="5">
    <name type="scientific">hydrothermal vent metagenome</name>
    <dbReference type="NCBI Taxonomy" id="652676"/>
    <lineage>
        <taxon>unclassified sequences</taxon>
        <taxon>metagenomes</taxon>
        <taxon>ecological metagenomes</taxon>
    </lineage>
</organism>
<feature type="domain" description="PLD phosphodiesterase" evidence="4">
    <location>
        <begin position="171"/>
        <end position="198"/>
    </location>
</feature>
<sequence length="230" mass="26001">MLYEKIESALVSTFEDFKLSKSEKIGLTAVLTDYQDDIEALNFTRNCAFDLIATNIRESTKYCQESIKWLEHVMRILDSVRSSESPTQLDAYFSPGSHCANRIISLTKQAKKTIDVCVFTISDDTITSALLAAHKNGINVRIITDNDKSEDMGSDVSKMLRAGISLRMDNSANHMHHKFALFDNQFLVNGSFNWTRSASRYNHENITVISNSGLIKSFSSVFDSLWTEFK</sequence>
<evidence type="ECO:0000256" key="2">
    <source>
        <dbReference type="ARBA" id="ARBA00022963"/>
    </source>
</evidence>
<keyword evidence="2" id="KW-0442">Lipid degradation</keyword>
<evidence type="ECO:0000256" key="1">
    <source>
        <dbReference type="ARBA" id="ARBA00022801"/>
    </source>
</evidence>
<dbReference type="AlphaFoldDB" id="A0A3B0ZK32"/>
<dbReference type="Pfam" id="PF13091">
    <property type="entry name" value="PLDc_2"/>
    <property type="match status" value="1"/>
</dbReference>
<evidence type="ECO:0000259" key="4">
    <source>
        <dbReference type="PROSITE" id="PS50035"/>
    </source>
</evidence>
<proteinExistence type="predicted"/>
<dbReference type="PANTHER" id="PTHR43856:SF1">
    <property type="entry name" value="MITOCHONDRIAL CARDIOLIPIN HYDROLASE"/>
    <property type="match status" value="1"/>
</dbReference>
<evidence type="ECO:0000256" key="3">
    <source>
        <dbReference type="ARBA" id="ARBA00023098"/>
    </source>
</evidence>
<dbReference type="GO" id="GO:0016042">
    <property type="term" value="P:lipid catabolic process"/>
    <property type="evidence" value="ECO:0007669"/>
    <property type="project" value="UniProtKB-KW"/>
</dbReference>
<dbReference type="InterPro" id="IPR051406">
    <property type="entry name" value="PLD_domain"/>
</dbReference>
<protein>
    <recommendedName>
        <fullName evidence="4">PLD phosphodiesterase domain-containing protein</fullName>
    </recommendedName>
</protein>
<keyword evidence="1" id="KW-0378">Hydrolase</keyword>
<dbReference type="InterPro" id="IPR025202">
    <property type="entry name" value="PLD-like_dom"/>
</dbReference>
<dbReference type="InterPro" id="IPR001736">
    <property type="entry name" value="PLipase_D/transphosphatidylase"/>
</dbReference>
<dbReference type="CDD" id="cd09171">
    <property type="entry name" value="PLDc_vPLD6_like"/>
    <property type="match status" value="1"/>
</dbReference>
<accession>A0A3B0ZK32</accession>
<dbReference type="GO" id="GO:0016891">
    <property type="term" value="F:RNA endonuclease activity producing 5'-phosphomonoesters, hydrolytic mechanism"/>
    <property type="evidence" value="ECO:0007669"/>
    <property type="project" value="TreeGrafter"/>
</dbReference>
<dbReference type="EMBL" id="UOFL01000222">
    <property type="protein sequence ID" value="VAW81664.1"/>
    <property type="molecule type" value="Genomic_DNA"/>
</dbReference>
<reference evidence="5" key="1">
    <citation type="submission" date="2018-06" db="EMBL/GenBank/DDBJ databases">
        <authorList>
            <person name="Zhirakovskaya E."/>
        </authorList>
    </citation>
    <scope>NUCLEOTIDE SEQUENCE</scope>
</reference>
<gene>
    <name evidence="5" type="ORF">MNBD_GAMMA12-724</name>
</gene>
<evidence type="ECO:0000313" key="5">
    <source>
        <dbReference type="EMBL" id="VAW81664.1"/>
    </source>
</evidence>
<dbReference type="SUPFAM" id="SSF56024">
    <property type="entry name" value="Phospholipase D/nuclease"/>
    <property type="match status" value="1"/>
</dbReference>
<keyword evidence="3" id="KW-0443">Lipid metabolism</keyword>
<name>A0A3B0ZK32_9ZZZZ</name>
<dbReference type="Gene3D" id="3.30.870.10">
    <property type="entry name" value="Endonuclease Chain A"/>
    <property type="match status" value="1"/>
</dbReference>
<dbReference type="PROSITE" id="PS50035">
    <property type="entry name" value="PLD"/>
    <property type="match status" value="1"/>
</dbReference>
<dbReference type="PANTHER" id="PTHR43856">
    <property type="entry name" value="CARDIOLIPIN HYDROLASE"/>
    <property type="match status" value="1"/>
</dbReference>